<comment type="function">
    <text evidence="4">Catalyzes the base-exchange of a guanine (G) residue with the queuine precursor 7-aminomethyl-7-deazaguanine (PreQ1) at position 34 (anticodon wobble position) in tRNAs with GU(N) anticodons (tRNA-Asp, -Asn, -His and -Tyr). Catalysis occurs through a double-displacement mechanism. The nucleophile active site attacks the C1' of nucleotide 34 to detach the guanine base from the RNA, forming a covalent enzyme-RNA intermediate. The proton acceptor active site deprotonates the incoming PreQ1, allowing a nucleophilic attack on the C1' of the ribose to form the product. After dissociation, two additional enzymatic reactions on the tRNA convert PreQ1 to queuine (Q), resulting in the hypermodified nucleoside queuosine (7-(((4,5-cis-dihydroxy-2-cyclopenten-1-yl)amino)methyl)-7-deazaguanosine).</text>
</comment>
<evidence type="ECO:0000313" key="6">
    <source>
        <dbReference type="EMBL" id="OIP97999.1"/>
    </source>
</evidence>
<comment type="subunit">
    <text evidence="4">Homodimer. Within each dimer, one monomer is responsible for RNA recognition and catalysis, while the other monomer binds to the replacement base PreQ1.</text>
</comment>
<keyword evidence="4" id="KW-0671">Queuosine biosynthesis</keyword>
<dbReference type="GO" id="GO:0008616">
    <property type="term" value="P:tRNA queuosine(34) biosynthetic process"/>
    <property type="evidence" value="ECO:0007669"/>
    <property type="project" value="UniProtKB-UniRule"/>
</dbReference>
<sequence>MPFELLKTDTNTKARLGRISTPHGDVLTPAFMPDATRGAVQTISSRQLRDTGTPMLVSNTVHLYLKPGHELIGSFGGLHKFMQWDGPILTDGGGFQIYSLIHSSNLKGKVTEQGMYFQSPSDGSSHLLTPELSQEVQFALGADIKMAFDDCVHTDVTSKKNRESVELTTLWSRRARKRFDELSEATGQTSEIYAIVQGGADLELRKKSFDELHAIGFDGYAYGGWPVDSEGNFLEDLIGYTADLMPLKKPRYAMGVGTPSDVVRSVALGYDLFDCVLPTRNARHGYFYTSEGILRIKKQEYREDQRPLDSECDCYTCRTYSRAYLRHLYNVGEHLAGTLGTIHNLRYYARLMERIRFAIQDGTYERLTRQIRAWAI</sequence>
<dbReference type="InterPro" id="IPR050076">
    <property type="entry name" value="ArchSynthase1/Queuine_TRR"/>
</dbReference>
<comment type="similarity">
    <text evidence="4">Belongs to the queuine tRNA-ribosyltransferase family.</text>
</comment>
<dbReference type="HAMAP" id="MF_00168">
    <property type="entry name" value="Q_tRNA_Tgt"/>
    <property type="match status" value="1"/>
</dbReference>
<feature type="domain" description="tRNA-guanine(15) transglycosylase-like" evidence="5">
    <location>
        <begin position="12"/>
        <end position="371"/>
    </location>
</feature>
<dbReference type="GO" id="GO:0005829">
    <property type="term" value="C:cytosol"/>
    <property type="evidence" value="ECO:0007669"/>
    <property type="project" value="TreeGrafter"/>
</dbReference>
<name>A0A1J5IXV7_9BACT</name>
<dbReference type="PANTHER" id="PTHR46499:SF1">
    <property type="entry name" value="QUEUINE TRNA-RIBOSYLTRANSFERASE"/>
    <property type="match status" value="1"/>
</dbReference>
<dbReference type="UniPathway" id="UPA00392"/>
<dbReference type="GO" id="GO:0008479">
    <property type="term" value="F:tRNA-guanosine(34) queuine transglycosylase activity"/>
    <property type="evidence" value="ECO:0007669"/>
    <property type="project" value="UniProtKB-UniRule"/>
</dbReference>
<comment type="pathway">
    <text evidence="4">tRNA modification; tRNA-queuosine biosynthesis.</text>
</comment>
<dbReference type="InterPro" id="IPR036511">
    <property type="entry name" value="TGT-like_sf"/>
</dbReference>
<keyword evidence="2 4" id="KW-0808">Transferase</keyword>
<feature type="binding site" evidence="4">
    <location>
        <position position="224"/>
    </location>
    <ligand>
        <name>substrate</name>
    </ligand>
</feature>
<feature type="binding site" evidence="4">
    <location>
        <position position="314"/>
    </location>
    <ligand>
        <name>Zn(2+)</name>
        <dbReference type="ChEBI" id="CHEBI:29105"/>
    </ligand>
</feature>
<reference evidence="6 7" key="1">
    <citation type="journal article" date="2016" name="Environ. Microbiol.">
        <title>Genomic resolution of a cold subsurface aquifer community provides metabolic insights for novel microbes adapted to high CO concentrations.</title>
        <authorList>
            <person name="Probst A.J."/>
            <person name="Castelle C.J."/>
            <person name="Singh A."/>
            <person name="Brown C.T."/>
            <person name="Anantharaman K."/>
            <person name="Sharon I."/>
            <person name="Hug L.A."/>
            <person name="Burstein D."/>
            <person name="Emerson J.B."/>
            <person name="Thomas B.C."/>
            <person name="Banfield J.F."/>
        </authorList>
    </citation>
    <scope>NUCLEOTIDE SEQUENCE [LARGE SCALE GENOMIC DNA]</scope>
    <source>
        <strain evidence="6">CG2_30_54_11</strain>
    </source>
</reference>
<dbReference type="STRING" id="1817892.AUK40_02150"/>
<dbReference type="EC" id="2.4.2.29" evidence="4"/>
<feature type="region of interest" description="RNA binding" evidence="4">
    <location>
        <begin position="255"/>
        <end position="261"/>
    </location>
</feature>
<proteinExistence type="inferred from homology"/>
<feature type="binding site" evidence="4">
    <location>
        <position position="317"/>
    </location>
    <ligand>
        <name>Zn(2+)</name>
        <dbReference type="ChEBI" id="CHEBI:29105"/>
    </ligand>
</feature>
<comment type="catalytic activity">
    <reaction evidence="4">
        <text>7-aminomethyl-7-carbaguanine + guanosine(34) in tRNA = 7-aminomethyl-7-carbaguanosine(34) in tRNA + guanine</text>
        <dbReference type="Rhea" id="RHEA:24104"/>
        <dbReference type="Rhea" id="RHEA-COMP:10341"/>
        <dbReference type="Rhea" id="RHEA-COMP:10342"/>
        <dbReference type="ChEBI" id="CHEBI:16235"/>
        <dbReference type="ChEBI" id="CHEBI:58703"/>
        <dbReference type="ChEBI" id="CHEBI:74269"/>
        <dbReference type="ChEBI" id="CHEBI:82833"/>
        <dbReference type="EC" id="2.4.2.29"/>
    </reaction>
</comment>
<feature type="binding site" evidence="4">
    <location>
        <position position="312"/>
    </location>
    <ligand>
        <name>Zn(2+)</name>
        <dbReference type="ChEBI" id="CHEBI:29105"/>
    </ligand>
</feature>
<dbReference type="Proteomes" id="UP000183245">
    <property type="component" value="Unassembled WGS sequence"/>
</dbReference>
<dbReference type="EMBL" id="MNZT01000041">
    <property type="protein sequence ID" value="OIP97999.1"/>
    <property type="molecule type" value="Genomic_DNA"/>
</dbReference>
<feature type="binding site" evidence="4">
    <location>
        <position position="149"/>
    </location>
    <ligand>
        <name>substrate</name>
    </ligand>
</feature>
<dbReference type="NCBIfam" id="TIGR00449">
    <property type="entry name" value="tgt_general"/>
    <property type="match status" value="1"/>
</dbReference>
<keyword evidence="1 4" id="KW-0328">Glycosyltransferase</keyword>
<comment type="caution">
    <text evidence="6">The sequence shown here is derived from an EMBL/GenBank/DDBJ whole genome shotgun (WGS) entry which is preliminary data.</text>
</comment>
<feature type="active site" description="Nucleophile" evidence="4">
    <location>
        <position position="274"/>
    </location>
</feature>
<organism evidence="6 7">
    <name type="scientific">Candidatus Wirthbacteria bacterium CG2_30_54_11</name>
    <dbReference type="NCBI Taxonomy" id="1817892"/>
    <lineage>
        <taxon>Bacteria</taxon>
        <taxon>Candidatus Wirthbacteria</taxon>
    </lineage>
</organism>
<dbReference type="GO" id="GO:0046872">
    <property type="term" value="F:metal ion binding"/>
    <property type="evidence" value="ECO:0007669"/>
    <property type="project" value="UniProtKB-KW"/>
</dbReference>
<accession>A0A1J5IXV7</accession>
<feature type="binding site" evidence="4">
    <location>
        <position position="343"/>
    </location>
    <ligand>
        <name>Zn(2+)</name>
        <dbReference type="ChEBI" id="CHEBI:29105"/>
    </ligand>
</feature>
<evidence type="ECO:0000259" key="5">
    <source>
        <dbReference type="Pfam" id="PF01702"/>
    </source>
</evidence>
<evidence type="ECO:0000256" key="1">
    <source>
        <dbReference type="ARBA" id="ARBA00022676"/>
    </source>
</evidence>
<dbReference type="Gene3D" id="3.20.20.105">
    <property type="entry name" value="Queuine tRNA-ribosyltransferase-like"/>
    <property type="match status" value="1"/>
</dbReference>
<protein>
    <recommendedName>
        <fullName evidence="4">Queuine tRNA-ribosyltransferase</fullName>
        <ecNumber evidence="4">2.4.2.29</ecNumber>
    </recommendedName>
    <alternativeName>
        <fullName evidence="4">Guanine insertion enzyme</fullName>
    </alternativeName>
    <alternativeName>
        <fullName evidence="4">tRNA-guanine transglycosylase</fullName>
    </alternativeName>
</protein>
<dbReference type="NCBIfam" id="TIGR00430">
    <property type="entry name" value="Q_tRNA_tgt"/>
    <property type="match status" value="1"/>
</dbReference>
<dbReference type="InterPro" id="IPR004803">
    <property type="entry name" value="TGT"/>
</dbReference>
<feature type="active site" description="Proton acceptor" evidence="4">
    <location>
        <position position="91"/>
    </location>
</feature>
<keyword evidence="4" id="KW-0479">Metal-binding</keyword>
<evidence type="ECO:0000256" key="2">
    <source>
        <dbReference type="ARBA" id="ARBA00022679"/>
    </source>
</evidence>
<keyword evidence="3 4" id="KW-0819">tRNA processing</keyword>
<comment type="cofactor">
    <cofactor evidence="4">
        <name>Zn(2+)</name>
        <dbReference type="ChEBI" id="CHEBI:29105"/>
    </cofactor>
    <text evidence="4">Binds 1 zinc ion per subunit.</text>
</comment>
<evidence type="ECO:0000313" key="7">
    <source>
        <dbReference type="Proteomes" id="UP000183245"/>
    </source>
</evidence>
<evidence type="ECO:0000256" key="4">
    <source>
        <dbReference type="HAMAP-Rule" id="MF_00168"/>
    </source>
</evidence>
<evidence type="ECO:0000256" key="3">
    <source>
        <dbReference type="ARBA" id="ARBA00022694"/>
    </source>
</evidence>
<comment type="caution">
    <text evidence="4">Lacks conserved residue(s) required for the propagation of feature annotation.</text>
</comment>
<feature type="binding site" evidence="4">
    <location>
        <position position="197"/>
    </location>
    <ligand>
        <name>substrate</name>
    </ligand>
</feature>
<gene>
    <name evidence="4" type="primary">tgt</name>
    <name evidence="6" type="ORF">AUK40_02150</name>
</gene>
<keyword evidence="4" id="KW-0862">Zinc</keyword>
<feature type="region of interest" description="RNA binding; important for wobble base 34 recognition" evidence="4">
    <location>
        <begin position="279"/>
        <end position="283"/>
    </location>
</feature>
<dbReference type="Pfam" id="PF01702">
    <property type="entry name" value="TGT"/>
    <property type="match status" value="1"/>
</dbReference>
<dbReference type="InterPro" id="IPR002616">
    <property type="entry name" value="tRNA_ribo_trans-like"/>
</dbReference>
<dbReference type="SUPFAM" id="SSF51713">
    <property type="entry name" value="tRNA-guanine transglycosylase"/>
    <property type="match status" value="1"/>
</dbReference>
<dbReference type="AlphaFoldDB" id="A0A1J5IXV7"/>
<dbReference type="PANTHER" id="PTHR46499">
    <property type="entry name" value="QUEUINE TRNA-RIBOSYLTRANSFERASE"/>
    <property type="match status" value="1"/>
</dbReference>